<accession>A0A5M3PWZ8</accession>
<dbReference type="InterPro" id="IPR001387">
    <property type="entry name" value="Cro/C1-type_HTH"/>
</dbReference>
<dbReference type="SMART" id="SM00530">
    <property type="entry name" value="HTH_XRE"/>
    <property type="match status" value="1"/>
</dbReference>
<dbReference type="CDD" id="cd00093">
    <property type="entry name" value="HTH_XRE"/>
    <property type="match status" value="1"/>
</dbReference>
<evidence type="ECO:0000259" key="1">
    <source>
        <dbReference type="PROSITE" id="PS50943"/>
    </source>
</evidence>
<proteinExistence type="predicted"/>
<evidence type="ECO:0000313" key="3">
    <source>
        <dbReference type="Proteomes" id="UP000387223"/>
    </source>
</evidence>
<protein>
    <recommendedName>
        <fullName evidence="1">HTH cro/C1-type domain-containing protein</fullName>
    </recommendedName>
</protein>
<dbReference type="AlphaFoldDB" id="A0A5M3PWZ8"/>
<comment type="caution">
    <text evidence="2">The sequence shown here is derived from an EMBL/GenBank/DDBJ whole genome shotgun (WGS) entry which is preliminary data.</text>
</comment>
<organism evidence="2 3">
    <name type="scientific">Marinobacter salsuginis</name>
    <dbReference type="NCBI Taxonomy" id="418719"/>
    <lineage>
        <taxon>Bacteria</taxon>
        <taxon>Pseudomonadati</taxon>
        <taxon>Pseudomonadota</taxon>
        <taxon>Gammaproteobacteria</taxon>
        <taxon>Pseudomonadales</taxon>
        <taxon>Marinobacteraceae</taxon>
        <taxon>Marinobacter</taxon>
    </lineage>
</organism>
<feature type="domain" description="HTH cro/C1-type" evidence="1">
    <location>
        <begin position="10"/>
        <end position="65"/>
    </location>
</feature>
<dbReference type="InterPro" id="IPR010982">
    <property type="entry name" value="Lambda_DNA-bd_dom_sf"/>
</dbReference>
<dbReference type="SUPFAM" id="SSF47413">
    <property type="entry name" value="lambda repressor-like DNA-binding domains"/>
    <property type="match status" value="1"/>
</dbReference>
<reference evidence="2 3" key="1">
    <citation type="journal article" date="2019" name="J. Gen. Appl. Microbiol.">
        <title>Aerobic degradation of cis-dichloroethene by the marine bacterium Marinobacter salsuginis strain 5N-3.</title>
        <authorList>
            <person name="Inoue Y."/>
            <person name="Fukunaga Y."/>
            <person name="Katsumata H."/>
            <person name="Ohji S."/>
            <person name="Hosoyama A."/>
            <person name="Mori K."/>
            <person name="Ando K."/>
        </authorList>
    </citation>
    <scope>NUCLEOTIDE SEQUENCE [LARGE SCALE GENOMIC DNA]</scope>
    <source>
        <strain evidence="2 3">NBRC 109114</strain>
    </source>
</reference>
<gene>
    <name evidence="2" type="ORF">MSSD14B_11830</name>
</gene>
<dbReference type="EMBL" id="BGZI01000004">
    <property type="protein sequence ID" value="GBO87515.1"/>
    <property type="molecule type" value="Genomic_DNA"/>
</dbReference>
<dbReference type="Gene3D" id="1.10.260.40">
    <property type="entry name" value="lambda repressor-like DNA-binding domains"/>
    <property type="match status" value="1"/>
</dbReference>
<dbReference type="Pfam" id="PF13560">
    <property type="entry name" value="HTH_31"/>
    <property type="match status" value="1"/>
</dbReference>
<sequence length="131" mass="14481">MAQTGLGVAIKTLRERRTLSLREAAQLASVDHAYVYRLETGEKTKPSLELVEKLMKVFNASERDTSLATWLVNHADTDPSLVEFALQDPSVSIDVFTAAAGVRHRGNARPDPATLIARIQKAFEDDDDEDD</sequence>
<name>A0A5M3PWZ8_9GAMM</name>
<evidence type="ECO:0000313" key="2">
    <source>
        <dbReference type="EMBL" id="GBO87515.1"/>
    </source>
</evidence>
<dbReference type="PROSITE" id="PS50943">
    <property type="entry name" value="HTH_CROC1"/>
    <property type="match status" value="1"/>
</dbReference>
<dbReference type="RefSeq" id="WP_136629251.1">
    <property type="nucleotide sequence ID" value="NZ_BGZI01000004.1"/>
</dbReference>
<dbReference type="GO" id="GO:0003677">
    <property type="term" value="F:DNA binding"/>
    <property type="evidence" value="ECO:0007669"/>
    <property type="project" value="InterPro"/>
</dbReference>
<dbReference type="Proteomes" id="UP000387223">
    <property type="component" value="Unassembled WGS sequence"/>
</dbReference>